<evidence type="ECO:0000256" key="2">
    <source>
        <dbReference type="ARBA" id="ARBA00022448"/>
    </source>
</evidence>
<dbReference type="EMBL" id="LR923942">
    <property type="protein sequence ID" value="CAD7255363.1"/>
    <property type="molecule type" value="Genomic_DNA"/>
</dbReference>
<feature type="repeat" description="ARM" evidence="4">
    <location>
        <begin position="13"/>
        <end position="56"/>
    </location>
</feature>
<dbReference type="SMART" id="SM00185">
    <property type="entry name" value="ARM"/>
    <property type="match status" value="7"/>
</dbReference>
<dbReference type="AlphaFoldDB" id="A0A7R9AK57"/>
<proteinExistence type="inferred from homology"/>
<sequence length="319" mass="34468">QPNPPVQEVVDSGAIPSLISILEDDENPDTQYEALWALTNVAGGSSTQTRALVDEGALPHFVRLLKSPHQQIQEQSAWAVGNIIGDGPELRQLGIESGAIEPLVALYKSDAPITTLRTLAWTLSNLFRRPPYPPAVVDRALPVTKSLMDSSDEEVLLESLWGLTYFTDTAPDNIQKVVDSGVIPRVVALIPHDNPKISSTAVRLAGNIASGSAEQTQALLSSSLLSQVLPVLDERRTNRSLRKCIHWMLSNVAAGTQEQIQSLLDSGILPLVAEDLKDPDQPGFVKKEALWVVSNMVECGTPEVVQGVVDQGVLEPLCI</sequence>
<dbReference type="InterPro" id="IPR011989">
    <property type="entry name" value="ARM-like"/>
</dbReference>
<dbReference type="PANTHER" id="PTHR23316">
    <property type="entry name" value="IMPORTIN ALPHA"/>
    <property type="match status" value="1"/>
</dbReference>
<feature type="non-terminal residue" evidence="5">
    <location>
        <position position="319"/>
    </location>
</feature>
<reference evidence="5" key="1">
    <citation type="submission" date="2020-11" db="EMBL/GenBank/DDBJ databases">
        <authorList>
            <person name="Tran Van P."/>
        </authorList>
    </citation>
    <scope>NUCLEOTIDE SEQUENCE</scope>
</reference>
<dbReference type="OrthoDB" id="29145at2759"/>
<dbReference type="PROSITE" id="PS50176">
    <property type="entry name" value="ARM_REPEAT"/>
    <property type="match status" value="2"/>
</dbReference>
<protein>
    <submittedName>
        <fullName evidence="5">Uncharacterized protein</fullName>
    </submittedName>
</protein>
<keyword evidence="3" id="KW-0653">Protein transport</keyword>
<dbReference type="Proteomes" id="UP000677054">
    <property type="component" value="Unassembled WGS sequence"/>
</dbReference>
<feature type="repeat" description="ARM" evidence="4">
    <location>
        <begin position="56"/>
        <end position="83"/>
    </location>
</feature>
<evidence type="ECO:0000313" key="6">
    <source>
        <dbReference type="Proteomes" id="UP000677054"/>
    </source>
</evidence>
<dbReference type="InterPro" id="IPR016024">
    <property type="entry name" value="ARM-type_fold"/>
</dbReference>
<gene>
    <name evidence="5" type="ORF">DSTB1V02_LOCUS15108</name>
</gene>
<dbReference type="SUPFAM" id="SSF48371">
    <property type="entry name" value="ARM repeat"/>
    <property type="match status" value="1"/>
</dbReference>
<keyword evidence="2" id="KW-0813">Transport</keyword>
<feature type="non-terminal residue" evidence="5">
    <location>
        <position position="1"/>
    </location>
</feature>
<dbReference type="Gene3D" id="1.25.10.10">
    <property type="entry name" value="Leucine-rich Repeat Variant"/>
    <property type="match status" value="1"/>
</dbReference>
<evidence type="ECO:0000256" key="1">
    <source>
        <dbReference type="ARBA" id="ARBA00010394"/>
    </source>
</evidence>
<accession>A0A7R9AK57</accession>
<evidence type="ECO:0000256" key="3">
    <source>
        <dbReference type="ARBA" id="ARBA00022927"/>
    </source>
</evidence>
<keyword evidence="6" id="KW-1185">Reference proteome</keyword>
<dbReference type="GO" id="GO:0015031">
    <property type="term" value="P:protein transport"/>
    <property type="evidence" value="ECO:0007669"/>
    <property type="project" value="UniProtKB-KW"/>
</dbReference>
<name>A0A7R9AK57_9CRUS</name>
<comment type="similarity">
    <text evidence="1">Belongs to the importin alpha family.</text>
</comment>
<dbReference type="EMBL" id="CAJPEV010024424">
    <property type="protein sequence ID" value="CAG0908495.1"/>
    <property type="molecule type" value="Genomic_DNA"/>
</dbReference>
<dbReference type="Pfam" id="PF00514">
    <property type="entry name" value="Arm"/>
    <property type="match status" value="4"/>
</dbReference>
<organism evidence="5">
    <name type="scientific">Darwinula stevensoni</name>
    <dbReference type="NCBI Taxonomy" id="69355"/>
    <lineage>
        <taxon>Eukaryota</taxon>
        <taxon>Metazoa</taxon>
        <taxon>Ecdysozoa</taxon>
        <taxon>Arthropoda</taxon>
        <taxon>Crustacea</taxon>
        <taxon>Oligostraca</taxon>
        <taxon>Ostracoda</taxon>
        <taxon>Podocopa</taxon>
        <taxon>Podocopida</taxon>
        <taxon>Darwinulocopina</taxon>
        <taxon>Darwinuloidea</taxon>
        <taxon>Darwinulidae</taxon>
        <taxon>Darwinula</taxon>
    </lineage>
</organism>
<evidence type="ECO:0000313" key="5">
    <source>
        <dbReference type="EMBL" id="CAD7255363.1"/>
    </source>
</evidence>
<dbReference type="InterPro" id="IPR000225">
    <property type="entry name" value="Armadillo"/>
</dbReference>
<evidence type="ECO:0000256" key="4">
    <source>
        <dbReference type="PROSITE-ProRule" id="PRU00259"/>
    </source>
</evidence>